<feature type="chain" id="PRO_5004670574" evidence="2">
    <location>
        <begin position="33"/>
        <end position="483"/>
    </location>
</feature>
<evidence type="ECO:0000256" key="2">
    <source>
        <dbReference type="SAM" id="SignalP"/>
    </source>
</evidence>
<feature type="signal peptide" evidence="2">
    <location>
        <begin position="1"/>
        <end position="32"/>
    </location>
</feature>
<evidence type="ECO:0000256" key="1">
    <source>
        <dbReference type="SAM" id="MobiDB-lite"/>
    </source>
</evidence>
<protein>
    <submittedName>
        <fullName evidence="3">Uncharacterized protein</fullName>
    </submittedName>
</protein>
<dbReference type="VEuPathDB" id="ToxoDB:EPH_0014820"/>
<keyword evidence="4" id="KW-1185">Reference proteome</keyword>
<dbReference type="OrthoDB" id="346235at2759"/>
<reference evidence="3" key="1">
    <citation type="submission" date="2013-10" db="EMBL/GenBank/DDBJ databases">
        <title>Genomic analysis of the causative agents of coccidiosis in chickens.</title>
        <authorList>
            <person name="Reid A.J."/>
            <person name="Blake D."/>
            <person name="Billington K."/>
            <person name="Browne H."/>
            <person name="Dunn M."/>
            <person name="Hung S."/>
            <person name="Kawahara F."/>
            <person name="Miranda-Saavedra D."/>
            <person name="Mourier T."/>
            <person name="Nagra H."/>
            <person name="Otto T.D."/>
            <person name="Rawlings N."/>
            <person name="Sanchez A."/>
            <person name="Sanders M."/>
            <person name="Subramaniam C."/>
            <person name="Tay Y."/>
            <person name="Dear P."/>
            <person name="Doerig C."/>
            <person name="Gruber A."/>
            <person name="Parkinson J."/>
            <person name="Shirley M."/>
            <person name="Wan K.L."/>
            <person name="Berriman M."/>
            <person name="Tomley F."/>
            <person name="Pain A."/>
        </authorList>
    </citation>
    <scope>NUCLEOTIDE SEQUENCE [LARGE SCALE GENOMIC DNA]</scope>
    <source>
        <strain evidence="3">Houghton</strain>
    </source>
</reference>
<gene>
    <name evidence="3" type="ORF">EPH_0014820</name>
</gene>
<dbReference type="AlphaFoldDB" id="U6H5T4"/>
<evidence type="ECO:0000313" key="4">
    <source>
        <dbReference type="Proteomes" id="UP000018201"/>
    </source>
</evidence>
<proteinExistence type="predicted"/>
<sequence>MSGHCARGVLRNAGCAILAAFFLIQRPDGGDAAFNDLTGSAVEQPWRQPVPHPPAVPPSPPAFPQEAYGQELPRPSQETAPGTATPAVAAASNQGLPQRHGASGYFSPPMQAFGGPQNPALTLPSFQLQSSSALSGAGTGVPSGPPFSLGIPNRPTLGVSGLASVGGVGGVGGWHPPAGMHSRNAVAASLAVHTAEAGDVTGAPPVTDTSVPVGFYSSSTGVYKVPRFPSSVYSVSEPSEDAIKHCTLRVSASKMTNGFSDNLKSGGVNIMGNASNQLLRIVATSSPRYNSKLGAPWVLLQRAMGTRVSYEMKMAVPRGCVLLAHDPNLVGLVRREGNYVVEVSIRLAPDTLAEYTSSVAAVPADIVAFAASLPPDSNFQPVAHCVFVAHFSTQPDDIRLQASYTQVRVEGNTALGTETLQLETPLMCLPQSLHRISMWAIKLFNGTGVIVAFSPPPKTDQEWFVVRTAGDEAALQRVVGVRP</sequence>
<accession>U6H5T4</accession>
<evidence type="ECO:0000313" key="3">
    <source>
        <dbReference type="EMBL" id="CDI87820.1"/>
    </source>
</evidence>
<dbReference type="Proteomes" id="UP000018201">
    <property type="component" value="Unassembled WGS sequence"/>
</dbReference>
<dbReference type="EMBL" id="HG708357">
    <property type="protein sequence ID" value="CDI87820.1"/>
    <property type="molecule type" value="Genomic_DNA"/>
</dbReference>
<feature type="region of interest" description="Disordered" evidence="1">
    <location>
        <begin position="44"/>
        <end position="123"/>
    </location>
</feature>
<feature type="compositionally biased region" description="Pro residues" evidence="1">
    <location>
        <begin position="48"/>
        <end position="63"/>
    </location>
</feature>
<reference evidence="3" key="2">
    <citation type="submission" date="2013-10" db="EMBL/GenBank/DDBJ databases">
        <authorList>
            <person name="Aslett M."/>
        </authorList>
    </citation>
    <scope>NUCLEOTIDE SEQUENCE [LARGE SCALE GENOMIC DNA]</scope>
    <source>
        <strain evidence="3">Houghton</strain>
    </source>
</reference>
<name>U6H5T4_9EIME</name>
<keyword evidence="2" id="KW-0732">Signal</keyword>
<feature type="compositionally biased region" description="Low complexity" evidence="1">
    <location>
        <begin position="79"/>
        <end position="91"/>
    </location>
</feature>
<organism evidence="3 4">
    <name type="scientific">Eimeria praecox</name>
    <dbReference type="NCBI Taxonomy" id="51316"/>
    <lineage>
        <taxon>Eukaryota</taxon>
        <taxon>Sar</taxon>
        <taxon>Alveolata</taxon>
        <taxon>Apicomplexa</taxon>
        <taxon>Conoidasida</taxon>
        <taxon>Coccidia</taxon>
        <taxon>Eucoccidiorida</taxon>
        <taxon>Eimeriorina</taxon>
        <taxon>Eimeriidae</taxon>
        <taxon>Eimeria</taxon>
    </lineage>
</organism>